<dbReference type="EMBL" id="CM045772">
    <property type="protein sequence ID" value="KAI7985909.1"/>
    <property type="molecule type" value="Genomic_DNA"/>
</dbReference>
<accession>A0ACC0FC95</accession>
<keyword evidence="2" id="KW-1185">Reference proteome</keyword>
<evidence type="ECO:0000313" key="1">
    <source>
        <dbReference type="EMBL" id="KAI7985909.1"/>
    </source>
</evidence>
<gene>
    <name evidence="1" type="ORF">LOK49_LG14G02179</name>
</gene>
<reference evidence="1 2" key="1">
    <citation type="journal article" date="2022" name="Plant J.">
        <title>Chromosome-level genome of Camellia lanceoleosa provides a valuable resource for understanding genome evolution and self-incompatibility.</title>
        <authorList>
            <person name="Gong W."/>
            <person name="Xiao S."/>
            <person name="Wang L."/>
            <person name="Liao Z."/>
            <person name="Chang Y."/>
            <person name="Mo W."/>
            <person name="Hu G."/>
            <person name="Li W."/>
            <person name="Zhao G."/>
            <person name="Zhu H."/>
            <person name="Hu X."/>
            <person name="Ji K."/>
            <person name="Xiang X."/>
            <person name="Song Q."/>
            <person name="Yuan D."/>
            <person name="Jin S."/>
            <person name="Zhang L."/>
        </authorList>
    </citation>
    <scope>NUCLEOTIDE SEQUENCE [LARGE SCALE GENOMIC DNA]</scope>
    <source>
        <strain evidence="1">SQ_2022a</strain>
    </source>
</reference>
<protein>
    <submittedName>
        <fullName evidence="1">E3 ubiquitin-protein ligase ATL6</fullName>
    </submittedName>
</protein>
<comment type="caution">
    <text evidence="1">The sequence shown here is derived from an EMBL/GenBank/DDBJ whole genome shotgun (WGS) entry which is preliminary data.</text>
</comment>
<evidence type="ECO:0000313" key="2">
    <source>
        <dbReference type="Proteomes" id="UP001060215"/>
    </source>
</evidence>
<sequence>MFFICFFSIYILHCINDTATEANSANSIAARLRRSPRGLDPKVIESFPIFHYSEIKDHKIGKGTLECAVCINEFKDDETLRLLPKCDHLFHSECIDAWFVVLCCEDDDEWKPLTELQKSDFFFF</sequence>
<dbReference type="Proteomes" id="UP001060215">
    <property type="component" value="Chromosome 15"/>
</dbReference>
<name>A0ACC0FC95_9ERIC</name>
<proteinExistence type="predicted"/>
<organism evidence="1 2">
    <name type="scientific">Camellia lanceoleosa</name>
    <dbReference type="NCBI Taxonomy" id="1840588"/>
    <lineage>
        <taxon>Eukaryota</taxon>
        <taxon>Viridiplantae</taxon>
        <taxon>Streptophyta</taxon>
        <taxon>Embryophyta</taxon>
        <taxon>Tracheophyta</taxon>
        <taxon>Spermatophyta</taxon>
        <taxon>Magnoliopsida</taxon>
        <taxon>eudicotyledons</taxon>
        <taxon>Gunneridae</taxon>
        <taxon>Pentapetalae</taxon>
        <taxon>asterids</taxon>
        <taxon>Ericales</taxon>
        <taxon>Theaceae</taxon>
        <taxon>Camellia</taxon>
    </lineage>
</organism>